<evidence type="ECO:0000313" key="2">
    <source>
        <dbReference type="EMBL" id="GBG83978.1"/>
    </source>
</evidence>
<evidence type="ECO:0000256" key="1">
    <source>
        <dbReference type="SAM" id="MobiDB-lite"/>
    </source>
</evidence>
<comment type="caution">
    <text evidence="2">The sequence shown here is derived from an EMBL/GenBank/DDBJ whole genome shotgun (WGS) entry which is preliminary data.</text>
</comment>
<protein>
    <submittedName>
        <fullName evidence="2">Uncharacterized protein</fullName>
    </submittedName>
</protein>
<evidence type="ECO:0000313" key="3">
    <source>
        <dbReference type="Proteomes" id="UP000265515"/>
    </source>
</evidence>
<keyword evidence="3" id="KW-1185">Reference proteome</keyword>
<feature type="region of interest" description="Disordered" evidence="1">
    <location>
        <begin position="58"/>
        <end position="97"/>
    </location>
</feature>
<feature type="compositionally biased region" description="Acidic residues" evidence="1">
    <location>
        <begin position="192"/>
        <end position="203"/>
    </location>
</feature>
<name>A0A388LNT6_CHABU</name>
<organism evidence="2 3">
    <name type="scientific">Chara braunii</name>
    <name type="common">Braun's stonewort</name>
    <dbReference type="NCBI Taxonomy" id="69332"/>
    <lineage>
        <taxon>Eukaryota</taxon>
        <taxon>Viridiplantae</taxon>
        <taxon>Streptophyta</taxon>
        <taxon>Charophyceae</taxon>
        <taxon>Charales</taxon>
        <taxon>Characeae</taxon>
        <taxon>Chara</taxon>
    </lineage>
</organism>
<feature type="compositionally biased region" description="Basic residues" evidence="1">
    <location>
        <begin position="83"/>
        <end position="93"/>
    </location>
</feature>
<accession>A0A388LNT6</accession>
<proteinExistence type="predicted"/>
<dbReference type="Gramene" id="GBG83978">
    <property type="protein sequence ID" value="GBG83978"/>
    <property type="gene ID" value="CBR_g37850"/>
</dbReference>
<feature type="region of interest" description="Disordered" evidence="1">
    <location>
        <begin position="192"/>
        <end position="221"/>
    </location>
</feature>
<gene>
    <name evidence="2" type="ORF">CBR_g37850</name>
</gene>
<sequence length="221" mass="24650">MREAWRNSDLRDALMAAKLVETTKGKKKGCFTSDNEFSDYEYVSDGIEEIREGTRNFSINEKRKRGPEPVFEDSPPMDLPPKRTPKCTPKHGPAKTLKLTPIGTRSKKKTKVRLSLTTKEKIASAVKGKIPASIGTVGRYKFREAVMKQIKHHDAITLQNLCIDAGIPYNAKIEAIFYLADHEAYIAYGSECEEPEDISEPADEGAVGTSENVDEAEVDEK</sequence>
<reference evidence="2 3" key="1">
    <citation type="journal article" date="2018" name="Cell">
        <title>The Chara Genome: Secondary Complexity and Implications for Plant Terrestrialization.</title>
        <authorList>
            <person name="Nishiyama T."/>
            <person name="Sakayama H."/>
            <person name="Vries J.D."/>
            <person name="Buschmann H."/>
            <person name="Saint-Marcoux D."/>
            <person name="Ullrich K.K."/>
            <person name="Haas F.B."/>
            <person name="Vanderstraeten L."/>
            <person name="Becker D."/>
            <person name="Lang D."/>
            <person name="Vosolsobe S."/>
            <person name="Rombauts S."/>
            <person name="Wilhelmsson P.K.I."/>
            <person name="Janitza P."/>
            <person name="Kern R."/>
            <person name="Heyl A."/>
            <person name="Rumpler F."/>
            <person name="Villalobos L.I.A.C."/>
            <person name="Clay J.M."/>
            <person name="Skokan R."/>
            <person name="Toyoda A."/>
            <person name="Suzuki Y."/>
            <person name="Kagoshima H."/>
            <person name="Schijlen E."/>
            <person name="Tajeshwar N."/>
            <person name="Catarino B."/>
            <person name="Hetherington A.J."/>
            <person name="Saltykova A."/>
            <person name="Bonnot C."/>
            <person name="Breuninger H."/>
            <person name="Symeonidi A."/>
            <person name="Radhakrishnan G.V."/>
            <person name="Van Nieuwerburgh F."/>
            <person name="Deforce D."/>
            <person name="Chang C."/>
            <person name="Karol K.G."/>
            <person name="Hedrich R."/>
            <person name="Ulvskov P."/>
            <person name="Glockner G."/>
            <person name="Delwiche C.F."/>
            <person name="Petrasek J."/>
            <person name="Van de Peer Y."/>
            <person name="Friml J."/>
            <person name="Beilby M."/>
            <person name="Dolan L."/>
            <person name="Kohara Y."/>
            <person name="Sugano S."/>
            <person name="Fujiyama A."/>
            <person name="Delaux P.-M."/>
            <person name="Quint M."/>
            <person name="TheiBen G."/>
            <person name="Hagemann M."/>
            <person name="Harholt J."/>
            <person name="Dunand C."/>
            <person name="Zachgo S."/>
            <person name="Langdale J."/>
            <person name="Maumus F."/>
            <person name="Straeten D.V.D."/>
            <person name="Gould S.B."/>
            <person name="Rensing S.A."/>
        </authorList>
    </citation>
    <scope>NUCLEOTIDE SEQUENCE [LARGE SCALE GENOMIC DNA]</scope>
    <source>
        <strain evidence="2 3">S276</strain>
    </source>
</reference>
<dbReference type="EMBL" id="BFEA01000459">
    <property type="protein sequence ID" value="GBG83978.1"/>
    <property type="molecule type" value="Genomic_DNA"/>
</dbReference>
<feature type="compositionally biased region" description="Acidic residues" evidence="1">
    <location>
        <begin position="212"/>
        <end position="221"/>
    </location>
</feature>
<dbReference type="AlphaFoldDB" id="A0A388LNT6"/>
<dbReference type="Proteomes" id="UP000265515">
    <property type="component" value="Unassembled WGS sequence"/>
</dbReference>